<evidence type="ECO:0000256" key="4">
    <source>
        <dbReference type="ARBA" id="ARBA00023136"/>
    </source>
</evidence>
<feature type="transmembrane region" description="Helical" evidence="5">
    <location>
        <begin position="29"/>
        <end position="51"/>
    </location>
</feature>
<dbReference type="CDD" id="cd16424">
    <property type="entry name" value="VirB8"/>
    <property type="match status" value="1"/>
</dbReference>
<evidence type="ECO:0000256" key="1">
    <source>
        <dbReference type="ARBA" id="ARBA00004167"/>
    </source>
</evidence>
<dbReference type="InterPro" id="IPR026264">
    <property type="entry name" value="VirB8/PtlE"/>
</dbReference>
<dbReference type="SUPFAM" id="SSF54427">
    <property type="entry name" value="NTF2-like"/>
    <property type="match status" value="1"/>
</dbReference>
<dbReference type="Pfam" id="PF04335">
    <property type="entry name" value="VirB8"/>
    <property type="match status" value="1"/>
</dbReference>
<evidence type="ECO:0000259" key="6">
    <source>
        <dbReference type="Pfam" id="PF04335"/>
    </source>
</evidence>
<dbReference type="EMBL" id="JRUQ01000080">
    <property type="protein sequence ID" value="KGT87017.1"/>
    <property type="molecule type" value="Genomic_DNA"/>
</dbReference>
<comment type="subcellular location">
    <subcellularLocation>
        <location evidence="1">Membrane</location>
        <topology evidence="1">Single-pass membrane protein</topology>
    </subcellularLocation>
</comment>
<organism evidence="7 8">
    <name type="scientific">Erwinia typographi</name>
    <dbReference type="NCBI Taxonomy" id="371042"/>
    <lineage>
        <taxon>Bacteria</taxon>
        <taxon>Pseudomonadati</taxon>
        <taxon>Pseudomonadota</taxon>
        <taxon>Gammaproteobacteria</taxon>
        <taxon>Enterobacterales</taxon>
        <taxon>Erwiniaceae</taxon>
        <taxon>Erwinia</taxon>
    </lineage>
</organism>
<dbReference type="Gene3D" id="3.10.450.230">
    <property type="entry name" value="VirB8 protein"/>
    <property type="match status" value="1"/>
</dbReference>
<dbReference type="InterPro" id="IPR007430">
    <property type="entry name" value="VirB8"/>
</dbReference>
<dbReference type="RefSeq" id="WP_034898761.1">
    <property type="nucleotide sequence ID" value="NZ_JRUQ01000080.1"/>
</dbReference>
<evidence type="ECO:0000256" key="2">
    <source>
        <dbReference type="ARBA" id="ARBA00022692"/>
    </source>
</evidence>
<name>A0A0A3YJT1_9GAMM</name>
<dbReference type="AlphaFoldDB" id="A0A0A3YJT1"/>
<reference evidence="7 8" key="1">
    <citation type="submission" date="2014-10" db="EMBL/GenBank/DDBJ databases">
        <title>Genome sequence of Erwinia typographi M043b.</title>
        <authorList>
            <person name="Chan K.-G."/>
            <person name="Tan W.-S."/>
        </authorList>
    </citation>
    <scope>NUCLEOTIDE SEQUENCE [LARGE SCALE GENOMIC DNA]</scope>
    <source>
        <strain evidence="7 8">M043b</strain>
    </source>
</reference>
<dbReference type="STRING" id="371042.NG99_24385"/>
<evidence type="ECO:0000313" key="8">
    <source>
        <dbReference type="Proteomes" id="UP000030351"/>
    </source>
</evidence>
<dbReference type="InterPro" id="IPR032710">
    <property type="entry name" value="NTF2-like_dom_sf"/>
</dbReference>
<keyword evidence="3 5" id="KW-1133">Transmembrane helix</keyword>
<comment type="caution">
    <text evidence="7">The sequence shown here is derived from an EMBL/GenBank/DDBJ whole genome shotgun (WGS) entry which is preliminary data.</text>
</comment>
<evidence type="ECO:0000313" key="7">
    <source>
        <dbReference type="EMBL" id="KGT87017.1"/>
    </source>
</evidence>
<protein>
    <submittedName>
        <fullName evidence="7">Membrane protein</fullName>
    </submittedName>
</protein>
<feature type="domain" description="Bacterial virulence protein VirB8" evidence="6">
    <location>
        <begin position="12"/>
        <end position="223"/>
    </location>
</feature>
<accession>A0A0A3YJT1</accession>
<gene>
    <name evidence="7" type="ORF">NG99_24385</name>
</gene>
<dbReference type="GO" id="GO:0016020">
    <property type="term" value="C:membrane"/>
    <property type="evidence" value="ECO:0007669"/>
    <property type="project" value="UniProtKB-SubCell"/>
</dbReference>
<sequence>MSEIKEIINTSKSFEKKLMDTDKTSKKTAWIIASVAVVIVILLTIAIMLMLPLKQTDTALYIIDSHTGRSEFVTRVKEKDLTENDAISKSYVANYVKLREGYNYFSLQNDYDTVQLFNSDEVNSEYIDWFAGPNAPDKVNKNAEYVVKTEIISDPISYATKPDKLANVRVKTTTRRVADGSTQVSIWNIRMTFRYIPSKELTDSQRESNPLGFIVTSYQREKELRKE</sequence>
<dbReference type="PIRSF" id="PIRSF003299">
    <property type="entry name" value="VirB8_PtlE"/>
    <property type="match status" value="1"/>
</dbReference>
<dbReference type="GO" id="GO:0030255">
    <property type="term" value="P:protein secretion by the type IV secretion system"/>
    <property type="evidence" value="ECO:0007669"/>
    <property type="project" value="InterPro"/>
</dbReference>
<evidence type="ECO:0000256" key="3">
    <source>
        <dbReference type="ARBA" id="ARBA00022989"/>
    </source>
</evidence>
<dbReference type="eggNOG" id="COG3736">
    <property type="taxonomic scope" value="Bacteria"/>
</dbReference>
<keyword evidence="4 5" id="KW-0472">Membrane</keyword>
<keyword evidence="8" id="KW-1185">Reference proteome</keyword>
<dbReference type="Proteomes" id="UP000030351">
    <property type="component" value="Unassembled WGS sequence"/>
</dbReference>
<proteinExistence type="predicted"/>
<dbReference type="OrthoDB" id="7366154at2"/>
<keyword evidence="2 5" id="KW-0812">Transmembrane</keyword>
<evidence type="ECO:0000256" key="5">
    <source>
        <dbReference type="SAM" id="Phobius"/>
    </source>
</evidence>